<dbReference type="AlphaFoldDB" id="A0A0Q9XWQ4"/>
<keyword evidence="1" id="KW-0812">Transmembrane</keyword>
<feature type="transmembrane region" description="Helical" evidence="1">
    <location>
        <begin position="83"/>
        <end position="101"/>
    </location>
</feature>
<organism evidence="2 3">
    <name type="scientific">Lederbergia galactosidilytica</name>
    <dbReference type="NCBI Taxonomy" id="217031"/>
    <lineage>
        <taxon>Bacteria</taxon>
        <taxon>Bacillati</taxon>
        <taxon>Bacillota</taxon>
        <taxon>Bacilli</taxon>
        <taxon>Bacillales</taxon>
        <taxon>Bacillaceae</taxon>
        <taxon>Lederbergia</taxon>
    </lineage>
</organism>
<feature type="transmembrane region" description="Helical" evidence="1">
    <location>
        <begin position="184"/>
        <end position="210"/>
    </location>
</feature>
<feature type="transmembrane region" description="Helical" evidence="1">
    <location>
        <begin position="20"/>
        <end position="39"/>
    </location>
</feature>
<reference evidence="2 3" key="1">
    <citation type="submission" date="2015-06" db="EMBL/GenBank/DDBJ databases">
        <title>Genome sequencing project of Bacillus galactosidilyticus PL133.</title>
        <authorList>
            <person name="Gaiero J."/>
            <person name="Nicol R."/>
            <person name="Habash M."/>
        </authorList>
    </citation>
    <scope>NUCLEOTIDE SEQUENCE [LARGE SCALE GENOMIC DNA]</scope>
    <source>
        <strain evidence="2 3">PL133</strain>
    </source>
</reference>
<evidence type="ECO:0000313" key="2">
    <source>
        <dbReference type="EMBL" id="KRG12909.1"/>
    </source>
</evidence>
<keyword evidence="1" id="KW-0472">Membrane</keyword>
<gene>
    <name evidence="2" type="ORF">ACA29_10130</name>
</gene>
<evidence type="ECO:0000313" key="3">
    <source>
        <dbReference type="Proteomes" id="UP000053881"/>
    </source>
</evidence>
<evidence type="ECO:0000256" key="1">
    <source>
        <dbReference type="SAM" id="Phobius"/>
    </source>
</evidence>
<dbReference type="Proteomes" id="UP000053881">
    <property type="component" value="Unassembled WGS sequence"/>
</dbReference>
<sequence>MGWMMSGIFPKERLLYTKFLFHSLIAVIGLISVPLHIIFSPDPSVSMTKFTIHSNVIVTIIFTISLFVLFVKKKENHMMDLCKNAALIYMIVVLSTYHFILSSGGEYGGIRTITNFTLHYLIPILVLLNWIFFEEKKWYRYKIIFYWLAFPILYGAISLIRGMYDGFYPYFFLNPNGHFPDGVGSYANVALIIVGFTLVYCMLGFLLILINRVILRFKHAKYIKSNKKVI</sequence>
<feature type="transmembrane region" description="Helical" evidence="1">
    <location>
        <begin position="51"/>
        <end position="71"/>
    </location>
</feature>
<proteinExistence type="predicted"/>
<dbReference type="EMBL" id="LGPB01000085">
    <property type="protein sequence ID" value="KRG12909.1"/>
    <property type="molecule type" value="Genomic_DNA"/>
</dbReference>
<dbReference type="InterPro" id="IPR049713">
    <property type="entry name" value="Pr6Pr-like"/>
</dbReference>
<accession>A0A0Q9XWQ4</accession>
<feature type="transmembrane region" description="Helical" evidence="1">
    <location>
        <begin position="144"/>
        <end position="164"/>
    </location>
</feature>
<protein>
    <recommendedName>
        <fullName evidence="4">Pr6Pr family membrane protein</fullName>
    </recommendedName>
</protein>
<feature type="transmembrane region" description="Helical" evidence="1">
    <location>
        <begin position="113"/>
        <end position="132"/>
    </location>
</feature>
<keyword evidence="1" id="KW-1133">Transmembrane helix</keyword>
<evidence type="ECO:0008006" key="4">
    <source>
        <dbReference type="Google" id="ProtNLM"/>
    </source>
</evidence>
<name>A0A0Q9XWQ4_9BACI</name>
<dbReference type="NCBIfam" id="NF038065">
    <property type="entry name" value="Pr6Pr"/>
    <property type="match status" value="1"/>
</dbReference>
<comment type="caution">
    <text evidence="2">The sequence shown here is derived from an EMBL/GenBank/DDBJ whole genome shotgun (WGS) entry which is preliminary data.</text>
</comment>
<dbReference type="PATRIC" id="fig|217031.4.peg.3365"/>